<keyword evidence="1" id="KW-0472">Membrane</keyword>
<proteinExistence type="predicted"/>
<evidence type="ECO:0000256" key="1">
    <source>
        <dbReference type="SAM" id="Phobius"/>
    </source>
</evidence>
<dbReference type="AlphaFoldDB" id="A0A8J5KN03"/>
<dbReference type="Pfam" id="PF04842">
    <property type="entry name" value="DUF639"/>
    <property type="match status" value="1"/>
</dbReference>
<dbReference type="OrthoDB" id="2016709at2759"/>
<organism evidence="2 3">
    <name type="scientific">Zingiber officinale</name>
    <name type="common">Ginger</name>
    <name type="synonym">Amomum zingiber</name>
    <dbReference type="NCBI Taxonomy" id="94328"/>
    <lineage>
        <taxon>Eukaryota</taxon>
        <taxon>Viridiplantae</taxon>
        <taxon>Streptophyta</taxon>
        <taxon>Embryophyta</taxon>
        <taxon>Tracheophyta</taxon>
        <taxon>Spermatophyta</taxon>
        <taxon>Magnoliopsida</taxon>
        <taxon>Liliopsida</taxon>
        <taxon>Zingiberales</taxon>
        <taxon>Zingiberaceae</taxon>
        <taxon>Zingiber</taxon>
    </lineage>
</organism>
<dbReference type="EMBL" id="JACMSC010000016">
    <property type="protein sequence ID" value="KAG6483183.1"/>
    <property type="molecule type" value="Genomic_DNA"/>
</dbReference>
<name>A0A8J5KN03_ZINOF</name>
<keyword evidence="1" id="KW-0812">Transmembrane</keyword>
<evidence type="ECO:0000313" key="3">
    <source>
        <dbReference type="Proteomes" id="UP000734854"/>
    </source>
</evidence>
<accession>A0A8J5KN03</accession>
<comment type="caution">
    <text evidence="2">The sequence shown here is derived from an EMBL/GenBank/DDBJ whole genome shotgun (WGS) entry which is preliminary data.</text>
</comment>
<feature type="transmembrane region" description="Helical" evidence="1">
    <location>
        <begin position="631"/>
        <end position="655"/>
    </location>
</feature>
<gene>
    <name evidence="2" type="ORF">ZIOFF_059823</name>
</gene>
<dbReference type="PANTHER" id="PTHR31860">
    <property type="entry name" value="HEAT-INDUCIBLE TRANSCRIPTION REPRESSOR (DUF639)-RELATED"/>
    <property type="match status" value="1"/>
</dbReference>
<protein>
    <submittedName>
        <fullName evidence="2">Uncharacterized protein</fullName>
    </submittedName>
</protein>
<sequence>MAMTLMMSKTRDLLEDLVKDSSWALSRRTSFHSDDDEFGDFSRSPSGHRTDYIAALSPIANLVVARCSLILGVSVEDLQRSFDEEAPETVKVAAHYARNLIEYCCFRTIELSSQVAGHLSDKSFRRLTFDMMLAWDSPSVATPPASPLAKVDKERTVGADAFSRIAPAIPSIADVVSCSNLFNVLTASTGRRLSFANYEKYLSTLNRAIKKMKTQSESSFLADLRFHRGEKILDMDGTLTTQPVLEHLGISTWPGRLTLTDHALYFEALKVVTYDKPKIYDLADDLKQSIKPELTGPWGSRLFDKAVMYKSTALSEPVFMEFPELKGHSRRDYWLAIMQEVLYVHRFIRKFQIEGVQKEETLSRAVMGIMRLQTLLELVPSEVIRYESLLTFNLCDQLPGGDRILEALASMMASKGSEHTNRSTSGTGSPSYSVSAMGILSNLGVVSPVSTGERLCIGKLIVGEMTPLEKAVTECATNFKKIEQAQAAVGVVKVDGLDTNLALMKELLHPFTQIGNFLMSVANWDNPVKSSVFCCASFYVILRGWLGYGLVALLLFVAMFILLTRLINQGRPVDQVKVIAPPSMNTMEQLLAVQNAISQVEELVKNGNIVLLKLRSLLFAVPSQATINSALLALVVMALAVTFLPAKWIFFLMFLEIFTMHSPPRREATERAARRLREWWFSIPAAPVLVERNNEEGM</sequence>
<feature type="transmembrane region" description="Helical" evidence="1">
    <location>
        <begin position="545"/>
        <end position="567"/>
    </location>
</feature>
<dbReference type="Proteomes" id="UP000734854">
    <property type="component" value="Unassembled WGS sequence"/>
</dbReference>
<dbReference type="PANTHER" id="PTHR31860:SF6">
    <property type="entry name" value="HEAT-INDUCIBLE TRANSCRIPTION REPRESSOR (DUF639)"/>
    <property type="match status" value="1"/>
</dbReference>
<evidence type="ECO:0000313" key="2">
    <source>
        <dbReference type="EMBL" id="KAG6483183.1"/>
    </source>
</evidence>
<keyword evidence="3" id="KW-1185">Reference proteome</keyword>
<reference evidence="2 3" key="1">
    <citation type="submission" date="2020-08" db="EMBL/GenBank/DDBJ databases">
        <title>Plant Genome Project.</title>
        <authorList>
            <person name="Zhang R.-G."/>
        </authorList>
    </citation>
    <scope>NUCLEOTIDE SEQUENCE [LARGE SCALE GENOMIC DNA]</scope>
    <source>
        <tissue evidence="2">Rhizome</tissue>
    </source>
</reference>
<keyword evidence="1" id="KW-1133">Transmembrane helix</keyword>
<dbReference type="InterPro" id="IPR006927">
    <property type="entry name" value="DUF639"/>
</dbReference>